<proteinExistence type="predicted"/>
<keyword evidence="2" id="KW-1185">Reference proteome</keyword>
<reference evidence="1 2" key="1">
    <citation type="submission" date="2021-03" db="EMBL/GenBank/DDBJ databases">
        <title>Whole genome sequence of Jiella sp. MQZ13P-4.</title>
        <authorList>
            <person name="Tuo L."/>
        </authorList>
    </citation>
    <scope>NUCLEOTIDE SEQUENCE [LARGE SCALE GENOMIC DNA]</scope>
    <source>
        <strain evidence="1 2">MQZ13P-4</strain>
    </source>
</reference>
<accession>A0ABS3IZZ7</accession>
<organism evidence="1 2">
    <name type="scientific">Jiella sonneratiae</name>
    <dbReference type="NCBI Taxonomy" id="2816856"/>
    <lineage>
        <taxon>Bacteria</taxon>
        <taxon>Pseudomonadati</taxon>
        <taxon>Pseudomonadota</taxon>
        <taxon>Alphaproteobacteria</taxon>
        <taxon>Hyphomicrobiales</taxon>
        <taxon>Aurantimonadaceae</taxon>
        <taxon>Jiella</taxon>
    </lineage>
</organism>
<dbReference type="Pfam" id="PF13692">
    <property type="entry name" value="Glyco_trans_1_4"/>
    <property type="match status" value="1"/>
</dbReference>
<protein>
    <submittedName>
        <fullName evidence="1">Glycosyltransferase</fullName>
    </submittedName>
</protein>
<dbReference type="Gene3D" id="3.40.50.2000">
    <property type="entry name" value="Glycogen Phosphorylase B"/>
    <property type="match status" value="1"/>
</dbReference>
<evidence type="ECO:0000313" key="2">
    <source>
        <dbReference type="Proteomes" id="UP000664288"/>
    </source>
</evidence>
<dbReference type="EMBL" id="JAFMPY010000004">
    <property type="protein sequence ID" value="MBO0902982.1"/>
    <property type="molecule type" value="Genomic_DNA"/>
</dbReference>
<evidence type="ECO:0000313" key="1">
    <source>
        <dbReference type="EMBL" id="MBO0902982.1"/>
    </source>
</evidence>
<gene>
    <name evidence="1" type="ORF">J1C47_04965</name>
</gene>
<dbReference type="SUPFAM" id="SSF53756">
    <property type="entry name" value="UDP-Glycosyltransferase/glycogen phosphorylase"/>
    <property type="match status" value="1"/>
</dbReference>
<sequence>MRILHVAAHLGGGVGKAHAALAEARRAAGTAEDHRFLLLETPRDARFAERIAAAGCTLVVAPPAAEVAALVGAADVLQVEWWGHPRLYGVFAETPLPAHRLLLWSHVSGLAPPLLPPGLAAIADLTAFTSACSFEAENLAAAIARRPQAFAAVNSGFGLAASSLPRSRKPRQGSGGMPVFVMLGTLDFAKLHRGFFDVVDAVARDLRVRLFGHVDPGGDVAAAAAAMRHPERVVFEGHVADPAAALHGADGFLYLLSRDHYGTGENALVEAMSLGLCPLVFANPAERAIVEDRATGLVANTVEEAVRRLAWMVDNPADVARLGAEAARRIAESHSPEASLAAFSALYRQVMAAPPRRRAYGRALGAGPADWFAASVGGIAETGSAAGSLPQVVSRLPSKGSLRHFRECFPGDAALQALAG</sequence>
<name>A0ABS3IZZ7_9HYPH</name>
<comment type="caution">
    <text evidence="1">The sequence shown here is derived from an EMBL/GenBank/DDBJ whole genome shotgun (WGS) entry which is preliminary data.</text>
</comment>
<dbReference type="RefSeq" id="WP_207349618.1">
    <property type="nucleotide sequence ID" value="NZ_JAFMPY010000004.1"/>
</dbReference>
<dbReference type="Proteomes" id="UP000664288">
    <property type="component" value="Unassembled WGS sequence"/>
</dbReference>